<feature type="non-terminal residue" evidence="3">
    <location>
        <position position="248"/>
    </location>
</feature>
<dbReference type="EMBL" id="JARJLG010000171">
    <property type="protein sequence ID" value="KAJ7732916.1"/>
    <property type="molecule type" value="Genomic_DNA"/>
</dbReference>
<dbReference type="Proteomes" id="UP001215280">
    <property type="component" value="Unassembled WGS sequence"/>
</dbReference>
<name>A0AAD7I1J8_9AGAR</name>
<gene>
    <name evidence="2" type="ORF">DFH07DRAFT_708319</name>
    <name evidence="3" type="ORF">DFH07DRAFT_712013</name>
</gene>
<dbReference type="EMBL" id="JARJLG010000183">
    <property type="protein sequence ID" value="KAJ7731465.1"/>
    <property type="molecule type" value="Genomic_DNA"/>
</dbReference>
<comment type="caution">
    <text evidence="3">The sequence shown here is derived from an EMBL/GenBank/DDBJ whole genome shotgun (WGS) entry which is preliminary data.</text>
</comment>
<sequence length="248" mass="28099">QEIIDLSLTPFPANISPLRPGAKRKQAPTSPRNHGTGDVIDLITPPRVHPKIEPDSKPELPRRNIQPDFGRIRVGTQFESMDEAITAVYSHQENLGHKWVLGQSWKNPAGVLKKRTLRCNRYREATPAHRIDLDPSDHRRGKSAKTQCMAHVNVNRLPGSTDPKWYLTTVDLEHNHDREIPIGGVASRPPTQAHRHLVSSFADSFSRPHLKKILRSHFPENRLEDRQISNMLNDARREAREHVASLGG</sequence>
<accession>A0AAD7I1J8</accession>
<dbReference type="PANTHER" id="PTHR47718">
    <property type="entry name" value="OS01G0519700 PROTEIN"/>
    <property type="match status" value="1"/>
</dbReference>
<keyword evidence="4" id="KW-1185">Reference proteome</keyword>
<feature type="non-terminal residue" evidence="3">
    <location>
        <position position="1"/>
    </location>
</feature>
<organism evidence="3 4">
    <name type="scientific">Mycena maculata</name>
    <dbReference type="NCBI Taxonomy" id="230809"/>
    <lineage>
        <taxon>Eukaryota</taxon>
        <taxon>Fungi</taxon>
        <taxon>Dikarya</taxon>
        <taxon>Basidiomycota</taxon>
        <taxon>Agaricomycotina</taxon>
        <taxon>Agaricomycetes</taxon>
        <taxon>Agaricomycetidae</taxon>
        <taxon>Agaricales</taxon>
        <taxon>Marasmiineae</taxon>
        <taxon>Mycenaceae</taxon>
        <taxon>Mycena</taxon>
    </lineage>
</organism>
<protein>
    <recommendedName>
        <fullName evidence="5">FAR1 domain-containing protein</fullName>
    </recommendedName>
</protein>
<evidence type="ECO:0000313" key="2">
    <source>
        <dbReference type="EMBL" id="KAJ7731465.1"/>
    </source>
</evidence>
<evidence type="ECO:0000313" key="4">
    <source>
        <dbReference type="Proteomes" id="UP001215280"/>
    </source>
</evidence>
<evidence type="ECO:0008006" key="5">
    <source>
        <dbReference type="Google" id="ProtNLM"/>
    </source>
</evidence>
<evidence type="ECO:0000313" key="3">
    <source>
        <dbReference type="EMBL" id="KAJ7732916.1"/>
    </source>
</evidence>
<feature type="compositionally biased region" description="Basic and acidic residues" evidence="1">
    <location>
        <begin position="50"/>
        <end position="62"/>
    </location>
</feature>
<reference evidence="3" key="1">
    <citation type="submission" date="2023-03" db="EMBL/GenBank/DDBJ databases">
        <title>Massive genome expansion in bonnet fungi (Mycena s.s.) driven by repeated elements and novel gene families across ecological guilds.</title>
        <authorList>
            <consortium name="Lawrence Berkeley National Laboratory"/>
            <person name="Harder C.B."/>
            <person name="Miyauchi S."/>
            <person name="Viragh M."/>
            <person name="Kuo A."/>
            <person name="Thoen E."/>
            <person name="Andreopoulos B."/>
            <person name="Lu D."/>
            <person name="Skrede I."/>
            <person name="Drula E."/>
            <person name="Henrissat B."/>
            <person name="Morin E."/>
            <person name="Kohler A."/>
            <person name="Barry K."/>
            <person name="LaButti K."/>
            <person name="Morin E."/>
            <person name="Salamov A."/>
            <person name="Lipzen A."/>
            <person name="Mereny Z."/>
            <person name="Hegedus B."/>
            <person name="Baldrian P."/>
            <person name="Stursova M."/>
            <person name="Weitz H."/>
            <person name="Taylor A."/>
            <person name="Grigoriev I.V."/>
            <person name="Nagy L.G."/>
            <person name="Martin F."/>
            <person name="Kauserud H."/>
        </authorList>
    </citation>
    <scope>NUCLEOTIDE SEQUENCE</scope>
    <source>
        <strain evidence="3">CBHHK188m</strain>
    </source>
</reference>
<feature type="region of interest" description="Disordered" evidence="1">
    <location>
        <begin position="1"/>
        <end position="65"/>
    </location>
</feature>
<proteinExistence type="predicted"/>
<evidence type="ECO:0000256" key="1">
    <source>
        <dbReference type="SAM" id="MobiDB-lite"/>
    </source>
</evidence>
<dbReference type="AlphaFoldDB" id="A0AAD7I1J8"/>